<evidence type="ECO:0000313" key="3">
    <source>
        <dbReference type="EnsemblPlants" id="MELO3C031592.2.1"/>
    </source>
</evidence>
<reference evidence="3" key="1">
    <citation type="submission" date="2023-03" db="UniProtKB">
        <authorList>
            <consortium name="EnsemblPlants"/>
        </authorList>
    </citation>
    <scope>IDENTIFICATION</scope>
</reference>
<accession>A0A9I9EBU2</accession>
<evidence type="ECO:0000256" key="1">
    <source>
        <dbReference type="SAM" id="Coils"/>
    </source>
</evidence>
<proteinExistence type="predicted"/>
<dbReference type="Gramene" id="MELO3C031592.2.1">
    <property type="protein sequence ID" value="MELO3C031592.2.1"/>
    <property type="gene ID" value="MELO3C031592.2"/>
</dbReference>
<dbReference type="EnsemblPlants" id="MELO3C031592.2.1">
    <property type="protein sequence ID" value="MELO3C031592.2.1"/>
    <property type="gene ID" value="MELO3C031592.2"/>
</dbReference>
<name>A0A9I9EBU2_CUCME</name>
<keyword evidence="1" id="KW-0175">Coiled coil</keyword>
<sequence length="198" mass="21598">MVPCLQKMPKNSFPSNMQSSAPPTTPHAPPSEIHASVLPPQTASTNPSVQPFSSSATNIAPHAPICVLPPKSGRQPPLLPSNLYALPPIDLSHHPNVKNTKIHSTFEIGESLAHSNPNVQVSSGIAQQQLEGLRKQIAALEATLRTTSNTSIPIEKFSLQKIRSQKESWIKQISGDTNYNSLQKATYFLIPWAETYHL</sequence>
<protein>
    <submittedName>
        <fullName evidence="3">Uncharacterized protein</fullName>
    </submittedName>
</protein>
<feature type="compositionally biased region" description="Polar residues" evidence="2">
    <location>
        <begin position="39"/>
        <end position="55"/>
    </location>
</feature>
<evidence type="ECO:0000256" key="2">
    <source>
        <dbReference type="SAM" id="MobiDB-lite"/>
    </source>
</evidence>
<dbReference type="AlphaFoldDB" id="A0A9I9EBU2"/>
<organism evidence="3">
    <name type="scientific">Cucumis melo</name>
    <name type="common">Muskmelon</name>
    <dbReference type="NCBI Taxonomy" id="3656"/>
    <lineage>
        <taxon>Eukaryota</taxon>
        <taxon>Viridiplantae</taxon>
        <taxon>Streptophyta</taxon>
        <taxon>Embryophyta</taxon>
        <taxon>Tracheophyta</taxon>
        <taxon>Spermatophyta</taxon>
        <taxon>Magnoliopsida</taxon>
        <taxon>eudicotyledons</taxon>
        <taxon>Gunneridae</taxon>
        <taxon>Pentapetalae</taxon>
        <taxon>rosids</taxon>
        <taxon>fabids</taxon>
        <taxon>Cucurbitales</taxon>
        <taxon>Cucurbitaceae</taxon>
        <taxon>Benincaseae</taxon>
        <taxon>Cucumis</taxon>
    </lineage>
</organism>
<feature type="region of interest" description="Disordered" evidence="2">
    <location>
        <begin position="1"/>
        <end position="55"/>
    </location>
</feature>
<feature type="coiled-coil region" evidence="1">
    <location>
        <begin position="123"/>
        <end position="150"/>
    </location>
</feature>